<dbReference type="AlphaFoldDB" id="A0A917ZYF1"/>
<dbReference type="InterPro" id="IPR011008">
    <property type="entry name" value="Dimeric_a/b-barrel"/>
</dbReference>
<reference evidence="2" key="2">
    <citation type="submission" date="2020-09" db="EMBL/GenBank/DDBJ databases">
        <authorList>
            <person name="Sun Q."/>
            <person name="Zhou Y."/>
        </authorList>
    </citation>
    <scope>NUCLEOTIDE SEQUENCE</scope>
    <source>
        <strain evidence="2">CGMCC 4.7201</strain>
    </source>
</reference>
<evidence type="ECO:0000313" key="3">
    <source>
        <dbReference type="Proteomes" id="UP000641932"/>
    </source>
</evidence>
<dbReference type="Proteomes" id="UP000641932">
    <property type="component" value="Unassembled WGS sequence"/>
</dbReference>
<dbReference type="Gene3D" id="3.30.70.100">
    <property type="match status" value="1"/>
</dbReference>
<name>A0A917ZYF1_9ACTN</name>
<proteinExistence type="predicted"/>
<dbReference type="PROSITE" id="PS51725">
    <property type="entry name" value="ABM"/>
    <property type="match status" value="1"/>
</dbReference>
<evidence type="ECO:0000313" key="2">
    <source>
        <dbReference type="EMBL" id="GGO97262.1"/>
    </source>
</evidence>
<sequence>MSVSPSAAGHGPPGRPAGATPLRVIVWFHTPAEDPGAVERAYHRISAVLADTPGLVRSEFLRSRLDPQSVAVMSEWTSLEAFERWEEGPDHRASTAPLRPYQDHDHGPVFAVYEVAAAHQNAGKDSSASCSSPRG</sequence>
<gene>
    <name evidence="2" type="ORF">GCM10012280_58700</name>
</gene>
<keyword evidence="3" id="KW-1185">Reference proteome</keyword>
<reference evidence="2" key="1">
    <citation type="journal article" date="2014" name="Int. J. Syst. Evol. Microbiol.">
        <title>Complete genome sequence of Corynebacterium casei LMG S-19264T (=DSM 44701T), isolated from a smear-ripened cheese.</title>
        <authorList>
            <consortium name="US DOE Joint Genome Institute (JGI-PGF)"/>
            <person name="Walter F."/>
            <person name="Albersmeier A."/>
            <person name="Kalinowski J."/>
            <person name="Ruckert C."/>
        </authorList>
    </citation>
    <scope>NUCLEOTIDE SEQUENCE</scope>
    <source>
        <strain evidence="2">CGMCC 4.7201</strain>
    </source>
</reference>
<evidence type="ECO:0000259" key="1">
    <source>
        <dbReference type="PROSITE" id="PS51725"/>
    </source>
</evidence>
<accession>A0A917ZYF1</accession>
<dbReference type="Pfam" id="PF03992">
    <property type="entry name" value="ABM"/>
    <property type="match status" value="1"/>
</dbReference>
<feature type="domain" description="ABM" evidence="1">
    <location>
        <begin position="22"/>
        <end position="110"/>
    </location>
</feature>
<dbReference type="EMBL" id="BMMS01000032">
    <property type="protein sequence ID" value="GGO97262.1"/>
    <property type="molecule type" value="Genomic_DNA"/>
</dbReference>
<comment type="caution">
    <text evidence="2">The sequence shown here is derived from an EMBL/GenBank/DDBJ whole genome shotgun (WGS) entry which is preliminary data.</text>
</comment>
<protein>
    <recommendedName>
        <fullName evidence="1">ABM domain-containing protein</fullName>
    </recommendedName>
</protein>
<dbReference type="InterPro" id="IPR007138">
    <property type="entry name" value="ABM_dom"/>
</dbReference>
<dbReference type="SUPFAM" id="SSF54909">
    <property type="entry name" value="Dimeric alpha+beta barrel"/>
    <property type="match status" value="1"/>
</dbReference>
<organism evidence="2 3">
    <name type="scientific">Wenjunlia tyrosinilytica</name>
    <dbReference type="NCBI Taxonomy" id="1544741"/>
    <lineage>
        <taxon>Bacteria</taxon>
        <taxon>Bacillati</taxon>
        <taxon>Actinomycetota</taxon>
        <taxon>Actinomycetes</taxon>
        <taxon>Kitasatosporales</taxon>
        <taxon>Streptomycetaceae</taxon>
        <taxon>Wenjunlia</taxon>
    </lineage>
</organism>